<comment type="similarity">
    <text evidence="2">Belongs to the MESD family.</text>
</comment>
<keyword evidence="6" id="KW-0143">Chaperone</keyword>
<evidence type="ECO:0000256" key="5">
    <source>
        <dbReference type="ARBA" id="ARBA00022824"/>
    </source>
</evidence>
<organism evidence="7 8">
    <name type="scientific">Panagrolaimus superbus</name>
    <dbReference type="NCBI Taxonomy" id="310955"/>
    <lineage>
        <taxon>Eukaryota</taxon>
        <taxon>Metazoa</taxon>
        <taxon>Ecdysozoa</taxon>
        <taxon>Nematoda</taxon>
        <taxon>Chromadorea</taxon>
        <taxon>Rhabditida</taxon>
        <taxon>Tylenchina</taxon>
        <taxon>Panagrolaimomorpha</taxon>
        <taxon>Panagrolaimoidea</taxon>
        <taxon>Panagrolaimidae</taxon>
        <taxon>Panagrolaimus</taxon>
    </lineage>
</organism>
<keyword evidence="4" id="KW-0732">Signal</keyword>
<dbReference type="Proteomes" id="UP000887577">
    <property type="component" value="Unplaced"/>
</dbReference>
<dbReference type="Gene3D" id="3.30.70.260">
    <property type="match status" value="1"/>
</dbReference>
<sequence length="111" mass="12474">MLKNAQSPEDVLAASKRGQPVMMFVSIANPSGEAVTKQFSEKVSQFWQSSLFNNHIDVQVYPVEDSRILFMFKEGSQAFEARNFIIKQKECIEITLEGKSMIGAGGRKEEL</sequence>
<proteinExistence type="inferred from homology"/>
<evidence type="ECO:0000256" key="3">
    <source>
        <dbReference type="ARBA" id="ARBA00022687"/>
    </source>
</evidence>
<dbReference type="WBParaSite" id="PSU_v2.g10611.t1">
    <property type="protein sequence ID" value="PSU_v2.g10611.t1"/>
    <property type="gene ID" value="PSU_v2.g10611"/>
</dbReference>
<dbReference type="GO" id="GO:0016055">
    <property type="term" value="P:Wnt signaling pathway"/>
    <property type="evidence" value="ECO:0007669"/>
    <property type="project" value="UniProtKB-KW"/>
</dbReference>
<evidence type="ECO:0000256" key="6">
    <source>
        <dbReference type="ARBA" id="ARBA00023186"/>
    </source>
</evidence>
<dbReference type="AlphaFoldDB" id="A0A914XRJ1"/>
<accession>A0A914XRJ1</accession>
<name>A0A914XRJ1_9BILA</name>
<evidence type="ECO:0000313" key="8">
    <source>
        <dbReference type="WBParaSite" id="PSU_v2.g10611.t1"/>
    </source>
</evidence>
<dbReference type="PANTHER" id="PTHR17600:SF2">
    <property type="entry name" value="LRP CHAPERONE MESD"/>
    <property type="match status" value="1"/>
</dbReference>
<comment type="subcellular location">
    <subcellularLocation>
        <location evidence="1">Endoplasmic reticulum</location>
    </subcellularLocation>
</comment>
<reference evidence="8" key="1">
    <citation type="submission" date="2022-11" db="UniProtKB">
        <authorList>
            <consortium name="WormBaseParasite"/>
        </authorList>
    </citation>
    <scope>IDENTIFICATION</scope>
</reference>
<keyword evidence="7" id="KW-1185">Reference proteome</keyword>
<dbReference type="Pfam" id="PF10185">
    <property type="entry name" value="Mesd"/>
    <property type="match status" value="1"/>
</dbReference>
<evidence type="ECO:0000256" key="2">
    <source>
        <dbReference type="ARBA" id="ARBA00011068"/>
    </source>
</evidence>
<dbReference type="GO" id="GO:0006457">
    <property type="term" value="P:protein folding"/>
    <property type="evidence" value="ECO:0007669"/>
    <property type="project" value="InterPro"/>
</dbReference>
<protein>
    <submittedName>
        <fullName evidence="8">Uncharacterized protein</fullName>
    </submittedName>
</protein>
<evidence type="ECO:0000256" key="1">
    <source>
        <dbReference type="ARBA" id="ARBA00004240"/>
    </source>
</evidence>
<evidence type="ECO:0000313" key="7">
    <source>
        <dbReference type="Proteomes" id="UP000887577"/>
    </source>
</evidence>
<dbReference type="PANTHER" id="PTHR17600">
    <property type="entry name" value="MESODERM DEVELOPMENT CANDIDATE 2"/>
    <property type="match status" value="1"/>
</dbReference>
<evidence type="ECO:0000256" key="4">
    <source>
        <dbReference type="ARBA" id="ARBA00022729"/>
    </source>
</evidence>
<dbReference type="GO" id="GO:0005783">
    <property type="term" value="C:endoplasmic reticulum"/>
    <property type="evidence" value="ECO:0007669"/>
    <property type="project" value="UniProtKB-SubCell"/>
</dbReference>
<dbReference type="InterPro" id="IPR019330">
    <property type="entry name" value="MESD"/>
</dbReference>
<keyword evidence="3" id="KW-0879">Wnt signaling pathway</keyword>
<keyword evidence="5" id="KW-0256">Endoplasmic reticulum</keyword>